<reference evidence="2 3" key="1">
    <citation type="submission" date="2016-10" db="EMBL/GenBank/DDBJ databases">
        <authorList>
            <person name="de Groot N.N."/>
        </authorList>
    </citation>
    <scope>NUCLEOTIDE SEQUENCE [LARGE SCALE GENOMIC DNA]</scope>
    <source>
        <strain evidence="2 3">Sb04</strain>
    </source>
</reference>
<dbReference type="AlphaFoldDB" id="A0A1H0K5X9"/>
<dbReference type="PANTHER" id="PTHR11079">
    <property type="entry name" value="CYTOSINE DEAMINASE FAMILY MEMBER"/>
    <property type="match status" value="1"/>
</dbReference>
<protein>
    <submittedName>
        <fullName evidence="2">tRNA(Arg) A34 adenosine deaminase TadA</fullName>
    </submittedName>
</protein>
<evidence type="ECO:0000313" key="3">
    <source>
        <dbReference type="Proteomes" id="UP000183816"/>
    </source>
</evidence>
<gene>
    <name evidence="2" type="ORF">SAMN05216347_101272</name>
</gene>
<dbReference type="GO" id="GO:0006152">
    <property type="term" value="P:purine nucleoside catabolic process"/>
    <property type="evidence" value="ECO:0007669"/>
    <property type="project" value="TreeGrafter"/>
</dbReference>
<dbReference type="GO" id="GO:0047974">
    <property type="term" value="F:guanosine deaminase activity"/>
    <property type="evidence" value="ECO:0007669"/>
    <property type="project" value="TreeGrafter"/>
</dbReference>
<feature type="domain" description="CMP/dCMP-type deaminase" evidence="1">
    <location>
        <begin position="1"/>
        <end position="118"/>
    </location>
</feature>
<dbReference type="PROSITE" id="PS51747">
    <property type="entry name" value="CYT_DCMP_DEAMINASES_2"/>
    <property type="match status" value="1"/>
</dbReference>
<dbReference type="Gene3D" id="3.40.140.10">
    <property type="entry name" value="Cytidine Deaminase, domain 2"/>
    <property type="match status" value="1"/>
</dbReference>
<dbReference type="Proteomes" id="UP000183816">
    <property type="component" value="Unassembled WGS sequence"/>
</dbReference>
<sequence>MPNETLEIYMQKAIEEAYDGIHKGDGGPFGSVVVKDGEIIGRGHNMVIGKNDPTAHGELLSIREASQKLNNFDLSGCILVSTGEPSLLSLAACLWANIDKIYYGCSNDDIAKIGFRNEKLDDIVNSLSHLPKNYLNQICHEDCLKLFDDYQKINHDLY</sequence>
<organism evidence="2 3">
    <name type="scientific">Streptococcus equinus</name>
    <name type="common">Streptococcus bovis</name>
    <dbReference type="NCBI Taxonomy" id="1335"/>
    <lineage>
        <taxon>Bacteria</taxon>
        <taxon>Bacillati</taxon>
        <taxon>Bacillota</taxon>
        <taxon>Bacilli</taxon>
        <taxon>Lactobacillales</taxon>
        <taxon>Streptococcaceae</taxon>
        <taxon>Streptococcus</taxon>
    </lineage>
</organism>
<proteinExistence type="predicted"/>
<name>A0A1H0K5X9_STREI</name>
<evidence type="ECO:0000259" key="1">
    <source>
        <dbReference type="PROSITE" id="PS51747"/>
    </source>
</evidence>
<dbReference type="InterPro" id="IPR016193">
    <property type="entry name" value="Cytidine_deaminase-like"/>
</dbReference>
<dbReference type="SUPFAM" id="SSF53927">
    <property type="entry name" value="Cytidine deaminase-like"/>
    <property type="match status" value="1"/>
</dbReference>
<dbReference type="RefSeq" id="WP_074481553.1">
    <property type="nucleotide sequence ID" value="NZ_FNJK01000001.1"/>
</dbReference>
<dbReference type="InterPro" id="IPR002125">
    <property type="entry name" value="CMP_dCMP_dom"/>
</dbReference>
<dbReference type="PANTHER" id="PTHR11079:SF161">
    <property type="entry name" value="CMP_DCMP-TYPE DEAMINASE DOMAIN-CONTAINING PROTEIN"/>
    <property type="match status" value="1"/>
</dbReference>
<dbReference type="EMBL" id="FNJK01000001">
    <property type="protein sequence ID" value="SDO51478.1"/>
    <property type="molecule type" value="Genomic_DNA"/>
</dbReference>
<accession>A0A1H0K5X9</accession>
<dbReference type="CDD" id="cd01285">
    <property type="entry name" value="nucleoside_deaminase"/>
    <property type="match status" value="1"/>
</dbReference>
<dbReference type="Pfam" id="PF00383">
    <property type="entry name" value="dCMP_cyt_deam_1"/>
    <property type="match status" value="1"/>
</dbReference>
<evidence type="ECO:0000313" key="2">
    <source>
        <dbReference type="EMBL" id="SDO51478.1"/>
    </source>
</evidence>